<dbReference type="AlphaFoldDB" id="A0A821WNL7"/>
<feature type="compositionally biased region" description="Polar residues" evidence="1">
    <location>
        <begin position="61"/>
        <end position="73"/>
    </location>
</feature>
<evidence type="ECO:0000256" key="1">
    <source>
        <dbReference type="SAM" id="MobiDB-lite"/>
    </source>
</evidence>
<evidence type="ECO:0000313" key="2">
    <source>
        <dbReference type="EMBL" id="CAF4930487.1"/>
    </source>
</evidence>
<accession>A0A821WNL7</accession>
<protein>
    <submittedName>
        <fullName evidence="2">Uncharacterized protein</fullName>
    </submittedName>
</protein>
<evidence type="ECO:0000313" key="3">
    <source>
        <dbReference type="Proteomes" id="UP000663880"/>
    </source>
</evidence>
<comment type="caution">
    <text evidence="2">The sequence shown here is derived from an EMBL/GenBank/DDBJ whole genome shotgun (WGS) entry which is preliminary data.</text>
</comment>
<dbReference type="EMBL" id="CAJOBZ010000062">
    <property type="protein sequence ID" value="CAF4930487.1"/>
    <property type="molecule type" value="Genomic_DNA"/>
</dbReference>
<reference evidence="2" key="1">
    <citation type="submission" date="2021-02" db="EMBL/GenBank/DDBJ databases">
        <authorList>
            <person name="Steward A R."/>
        </authorList>
    </citation>
    <scope>NUCLEOTIDE SEQUENCE</scope>
</reference>
<dbReference type="Proteomes" id="UP000663880">
    <property type="component" value="Unassembled WGS sequence"/>
</dbReference>
<organism evidence="2 3">
    <name type="scientific">Pieris macdunnoughi</name>
    <dbReference type="NCBI Taxonomy" id="345717"/>
    <lineage>
        <taxon>Eukaryota</taxon>
        <taxon>Metazoa</taxon>
        <taxon>Ecdysozoa</taxon>
        <taxon>Arthropoda</taxon>
        <taxon>Hexapoda</taxon>
        <taxon>Insecta</taxon>
        <taxon>Pterygota</taxon>
        <taxon>Neoptera</taxon>
        <taxon>Endopterygota</taxon>
        <taxon>Lepidoptera</taxon>
        <taxon>Glossata</taxon>
        <taxon>Ditrysia</taxon>
        <taxon>Papilionoidea</taxon>
        <taxon>Pieridae</taxon>
        <taxon>Pierinae</taxon>
        <taxon>Pieris</taxon>
    </lineage>
</organism>
<dbReference type="OrthoDB" id="7373411at2759"/>
<sequence>MSVVNTKEQNVDVDTPKTKAVKILPKKRPYVPEIQTEEKHITHIMAIVTKQTEEVKEVIAGSQTEPLRNQSGVTDKKTQAPELAASDKTTAKPAREVKKRQCQKESTRRPLDHLVITHELFGQLVSVSQRFHHPSLFRESSRA</sequence>
<feature type="region of interest" description="Disordered" evidence="1">
    <location>
        <begin position="60"/>
        <end position="108"/>
    </location>
</feature>
<proteinExistence type="predicted"/>
<keyword evidence="3" id="KW-1185">Reference proteome</keyword>
<gene>
    <name evidence="2" type="ORF">PMACD_LOCUS13815</name>
</gene>
<name>A0A821WNL7_9NEOP</name>